<dbReference type="PANTHER" id="PTHR42707:SF2">
    <property type="entry name" value="ACD11 DEHYDROGENASE"/>
    <property type="match status" value="1"/>
</dbReference>
<evidence type="ECO:0000259" key="3">
    <source>
        <dbReference type="Pfam" id="PF22924"/>
    </source>
</evidence>
<accession>A0A194W8C3</accession>
<dbReference type="AlphaFoldDB" id="A0A194W8C3"/>
<sequence>MQSASADKGFFQQQPILKNQLLDDPSCQRILRLFLPSSVKSAIESELQDLGDKVLTAAIFDSISGAERNLPLLRGGSRDAFGQPRSDSLVVTEGWTNLQNFGIQNGCSGITIFIIFVPVQSQNFVGMQTSLYTDAFSRLLLWEASSASTTCPAAMTDGAARLLQRHLADPSLDEVRRGVLRNAYDHLTSRDPAYAWTSGQWMTERPGGSDVSQTETVATYMPFTGDVPPADVSGDIPLGPWSISGFKWFSSATDSSMTILLARTTPKKGVSAFFAPMRRYNPSLLSPTGQRGGVELNGVTIVRLKDKMGTKSLPTAELELKNMRGWLIGQEGKGIQEIATILNITRVHSTIAALGYLGRGLGVAKAYALVREIGATKGKRIPLCKSPLHMRTLADMTVEYHSMMLLTFYTTYLLGLDEKLSESGSGDRDLGNKSLKALTPPPRHIAPLLRVLSSLHKSYCCKHSIPLMYGCMESLGGVGYLNNAESEHLNLSRLFRDICVLATWEGTTDVLATDTLRALKHPIEGPASSGALRWFLESNTVAPRALAEWERMQIRLERHTQDELLSNARDICFRLAEILMTALLEIDAASDENPTARTMLDRFLKKKGFADAGSSQTAPIENTLEVDTAIVFGRAGLDGELRSKL</sequence>
<feature type="domain" description="Acyl-CoA oxidase C-alpha1" evidence="3">
    <location>
        <begin position="345"/>
        <end position="519"/>
    </location>
</feature>
<reference evidence="4" key="1">
    <citation type="submission" date="2014-12" db="EMBL/GenBank/DDBJ databases">
        <title>Genome Sequence of Valsa Canker Pathogens Uncovers a Specific Adaption of Colonization on Woody Bark.</title>
        <authorList>
            <person name="Yin Z."/>
            <person name="Liu H."/>
            <person name="Gao X."/>
            <person name="Li Z."/>
            <person name="Song N."/>
            <person name="Ke X."/>
            <person name="Dai Q."/>
            <person name="Wu Y."/>
            <person name="Sun Y."/>
            <person name="Xu J.-R."/>
            <person name="Kang Z.K."/>
            <person name="Wang L."/>
            <person name="Huang L."/>
        </authorList>
    </citation>
    <scope>NUCLEOTIDE SEQUENCE [LARGE SCALE GENOMIC DNA]</scope>
    <source>
        <strain evidence="4">03-8</strain>
    </source>
</reference>
<dbReference type="InterPro" id="IPR006091">
    <property type="entry name" value="Acyl-CoA_Oxase/DH_mid-dom"/>
</dbReference>
<dbReference type="SUPFAM" id="SSF47203">
    <property type="entry name" value="Acyl-CoA dehydrogenase C-terminal domain-like"/>
    <property type="match status" value="1"/>
</dbReference>
<dbReference type="OrthoDB" id="10251155at2759"/>
<dbReference type="Gene3D" id="1.20.140.10">
    <property type="entry name" value="Butyryl-CoA Dehydrogenase, subunit A, domain 3"/>
    <property type="match status" value="1"/>
</dbReference>
<dbReference type="InterPro" id="IPR036250">
    <property type="entry name" value="AcylCo_DH-like_C"/>
</dbReference>
<dbReference type="PANTHER" id="PTHR42707">
    <property type="entry name" value="ACYL-COA DEHYDROGENASE"/>
    <property type="match status" value="1"/>
</dbReference>
<dbReference type="Gene3D" id="2.40.110.20">
    <property type="match status" value="1"/>
</dbReference>
<dbReference type="EMBL" id="CM003106">
    <property type="protein sequence ID" value="KUI72522.1"/>
    <property type="molecule type" value="Genomic_DNA"/>
</dbReference>
<dbReference type="GO" id="GO:0003995">
    <property type="term" value="F:acyl-CoA dehydrogenase activity"/>
    <property type="evidence" value="ECO:0007669"/>
    <property type="project" value="TreeGrafter"/>
</dbReference>
<feature type="domain" description="Acyl-CoA oxidase/dehydrogenase middle" evidence="2">
    <location>
        <begin position="200"/>
        <end position="323"/>
    </location>
</feature>
<dbReference type="InterPro" id="IPR052904">
    <property type="entry name" value="Acyl-CoA_dehydrogenase-like"/>
</dbReference>
<name>A0A194W8C3_CYTMA</name>
<dbReference type="Pfam" id="PF22924">
    <property type="entry name" value="ACOX_C_alpha1"/>
    <property type="match status" value="1"/>
</dbReference>
<dbReference type="SMR" id="A0A194W8C3"/>
<evidence type="ECO:0000256" key="1">
    <source>
        <dbReference type="ARBA" id="ARBA00022630"/>
    </source>
</evidence>
<evidence type="ECO:0000313" key="4">
    <source>
        <dbReference type="EMBL" id="KUI72522.1"/>
    </source>
</evidence>
<dbReference type="InterPro" id="IPR009100">
    <property type="entry name" value="AcylCoA_DH/oxidase_NM_dom_sf"/>
</dbReference>
<gene>
    <name evidence="4" type="ORF">VM1G_08409</name>
</gene>
<protein>
    <submittedName>
        <fullName evidence="4">Acyl-CoA dehydrogenase AidB</fullName>
    </submittedName>
</protein>
<dbReference type="InterPro" id="IPR055060">
    <property type="entry name" value="ACOX_C_alpha1"/>
</dbReference>
<dbReference type="Proteomes" id="UP000078559">
    <property type="component" value="Chromosome 9"/>
</dbReference>
<dbReference type="Pfam" id="PF02770">
    <property type="entry name" value="Acyl-CoA_dh_M"/>
    <property type="match status" value="1"/>
</dbReference>
<organism evidence="4 5">
    <name type="scientific">Cytospora mali</name>
    <name type="common">Apple Valsa canker fungus</name>
    <name type="synonym">Valsa mali</name>
    <dbReference type="NCBI Taxonomy" id="578113"/>
    <lineage>
        <taxon>Eukaryota</taxon>
        <taxon>Fungi</taxon>
        <taxon>Dikarya</taxon>
        <taxon>Ascomycota</taxon>
        <taxon>Pezizomycotina</taxon>
        <taxon>Sordariomycetes</taxon>
        <taxon>Sordariomycetidae</taxon>
        <taxon>Diaporthales</taxon>
        <taxon>Cytosporaceae</taxon>
        <taxon>Cytospora</taxon>
    </lineage>
</organism>
<keyword evidence="5" id="KW-1185">Reference proteome</keyword>
<evidence type="ECO:0000259" key="2">
    <source>
        <dbReference type="Pfam" id="PF02770"/>
    </source>
</evidence>
<dbReference type="SUPFAM" id="SSF56645">
    <property type="entry name" value="Acyl-CoA dehydrogenase NM domain-like"/>
    <property type="match status" value="1"/>
</dbReference>
<keyword evidence="1" id="KW-0285">Flavoprotein</keyword>
<evidence type="ECO:0000313" key="5">
    <source>
        <dbReference type="Proteomes" id="UP000078559"/>
    </source>
</evidence>
<proteinExistence type="predicted"/>